<feature type="region of interest" description="Disordered" evidence="1">
    <location>
        <begin position="164"/>
        <end position="249"/>
    </location>
</feature>
<proteinExistence type="predicted"/>
<accession>A0A7T0M4M6</accession>
<reference evidence="2" key="1">
    <citation type="submission" date="2020-05" db="EMBL/GenBank/DDBJ databases">
        <title>Characterization and comparative analysis of mitochondrial genomes of the highly differentiated ciliated protists shed light on the diversity and evolution of the linear molecular architecture.</title>
        <authorList>
            <person name="Zhang T."/>
            <person name="Li C."/>
            <person name="Zhang X."/>
            <person name="Wang C."/>
            <person name="Roger A.J."/>
            <person name="Song W."/>
            <person name="Gao F."/>
        </authorList>
    </citation>
    <scope>NUCLEOTIDE SEQUENCE</scope>
</reference>
<name>A0A7T0M4M6_9SPIT</name>
<dbReference type="RefSeq" id="YP_010049554.1">
    <property type="nucleotide sequence ID" value="NC_054369.1"/>
</dbReference>
<feature type="compositionally biased region" description="Basic and acidic residues" evidence="1">
    <location>
        <begin position="234"/>
        <end position="244"/>
    </location>
</feature>
<dbReference type="EMBL" id="MT471316">
    <property type="protein sequence ID" value="QPL15959.1"/>
    <property type="molecule type" value="Genomic_DNA"/>
</dbReference>
<protein>
    <submittedName>
        <fullName evidence="2">Uncharacterized protein</fullName>
    </submittedName>
</protein>
<dbReference type="GeneID" id="63661376"/>
<gene>
    <name evidence="2" type="primary">orf_s5</name>
</gene>
<dbReference type="AlphaFoldDB" id="A0A7T0M4M6"/>
<evidence type="ECO:0000256" key="1">
    <source>
        <dbReference type="SAM" id="MobiDB-lite"/>
    </source>
</evidence>
<geneLocation type="mitochondrion" evidence="2"/>
<evidence type="ECO:0000313" key="2">
    <source>
        <dbReference type="EMBL" id="QPL15959.1"/>
    </source>
</evidence>
<organism evidence="2">
    <name type="scientific">Strombidium cf. sulcatum</name>
    <dbReference type="NCBI Taxonomy" id="2793073"/>
    <lineage>
        <taxon>Eukaryota</taxon>
        <taxon>Sar</taxon>
        <taxon>Alveolata</taxon>
        <taxon>Ciliophora</taxon>
        <taxon>Intramacronucleata</taxon>
        <taxon>Spirotrichea</taxon>
        <taxon>Oligotrichia</taxon>
        <taxon>Strombidiidae</taxon>
        <taxon>Strombidium</taxon>
    </lineage>
</organism>
<feature type="compositionally biased region" description="Polar residues" evidence="1">
    <location>
        <begin position="208"/>
        <end position="225"/>
    </location>
</feature>
<sequence>MMAVVKSPKNTNNKNLWRIRLSKNLKRSNLNPSKLKPLLTLKTNALGYNPLNILLMYKGTSVFKVKQGNDMFYVLGYKKDFVDWAKKKPTLRNKLLNTKYQNLPKHLNGLNFPKNPNYRLKISTKLLKMYNWFYSRSNNWVNGELDNLPSVNIPPKTTLIRRKNKIKLKIPKPTEQLNDEEDSPTQNVLSGDPKAVEGSTEKTGSGDGINSPQEDQVTQTSSSLSSDDEGLASSEDKKKKENPVKRRKNKIIKIKKKLSFEEEMSLNNPQKPNVISIKSGKRVKGAKLSYYKSKNYSVYNNTWRSRKNKQTYRYLLLSSSDPIL</sequence>
<keyword evidence="2" id="KW-0496">Mitochondrion</keyword>